<accession>A0A8T0IPY4</accession>
<name>A0A8T0IPY4_CERPU</name>
<gene>
    <name evidence="1" type="ORF">KC19_3G258800</name>
</gene>
<organism evidence="1 2">
    <name type="scientific">Ceratodon purpureus</name>
    <name type="common">Fire moss</name>
    <name type="synonym">Dicranum purpureum</name>
    <dbReference type="NCBI Taxonomy" id="3225"/>
    <lineage>
        <taxon>Eukaryota</taxon>
        <taxon>Viridiplantae</taxon>
        <taxon>Streptophyta</taxon>
        <taxon>Embryophyta</taxon>
        <taxon>Bryophyta</taxon>
        <taxon>Bryophytina</taxon>
        <taxon>Bryopsida</taxon>
        <taxon>Dicranidae</taxon>
        <taxon>Pseudoditrichales</taxon>
        <taxon>Ditrichaceae</taxon>
        <taxon>Ceratodon</taxon>
    </lineage>
</organism>
<protein>
    <submittedName>
        <fullName evidence="1">Uncharacterized protein</fullName>
    </submittedName>
</protein>
<dbReference type="Proteomes" id="UP000822688">
    <property type="component" value="Chromosome 3"/>
</dbReference>
<dbReference type="EMBL" id="CM026423">
    <property type="protein sequence ID" value="KAG0585107.1"/>
    <property type="molecule type" value="Genomic_DNA"/>
</dbReference>
<keyword evidence="2" id="KW-1185">Reference proteome</keyword>
<evidence type="ECO:0000313" key="1">
    <source>
        <dbReference type="EMBL" id="KAG0585107.1"/>
    </source>
</evidence>
<sequence>MNGPQQLRAVLPPLCMTLRRPCIATGIIIETVPRLGKEHHFPHISSPSWETPCNSSLPARLIRASTVPQSCSFRAPSTRLHSKLALHQSSRLLLAAWIRQCSSNKI</sequence>
<reference evidence="1" key="1">
    <citation type="submission" date="2020-06" db="EMBL/GenBank/DDBJ databases">
        <title>WGS assembly of Ceratodon purpureus strain R40.</title>
        <authorList>
            <person name="Carey S.B."/>
            <person name="Jenkins J."/>
            <person name="Shu S."/>
            <person name="Lovell J.T."/>
            <person name="Sreedasyam A."/>
            <person name="Maumus F."/>
            <person name="Tiley G.P."/>
            <person name="Fernandez-Pozo N."/>
            <person name="Barry K."/>
            <person name="Chen C."/>
            <person name="Wang M."/>
            <person name="Lipzen A."/>
            <person name="Daum C."/>
            <person name="Saski C.A."/>
            <person name="Payton A.C."/>
            <person name="Mcbreen J.C."/>
            <person name="Conrad R.E."/>
            <person name="Kollar L.M."/>
            <person name="Olsson S."/>
            <person name="Huttunen S."/>
            <person name="Landis J.B."/>
            <person name="Wickett N.J."/>
            <person name="Johnson M.G."/>
            <person name="Rensing S.A."/>
            <person name="Grimwood J."/>
            <person name="Schmutz J."/>
            <person name="Mcdaniel S.F."/>
        </authorList>
    </citation>
    <scope>NUCLEOTIDE SEQUENCE</scope>
    <source>
        <strain evidence="1">R40</strain>
    </source>
</reference>
<proteinExistence type="predicted"/>
<dbReference type="AlphaFoldDB" id="A0A8T0IPY4"/>
<comment type="caution">
    <text evidence="1">The sequence shown here is derived from an EMBL/GenBank/DDBJ whole genome shotgun (WGS) entry which is preliminary data.</text>
</comment>
<evidence type="ECO:0000313" key="2">
    <source>
        <dbReference type="Proteomes" id="UP000822688"/>
    </source>
</evidence>